<evidence type="ECO:0000256" key="7">
    <source>
        <dbReference type="ARBA" id="ARBA00022840"/>
    </source>
</evidence>
<dbReference type="InterPro" id="IPR029047">
    <property type="entry name" value="HSP70_peptide-bd_sf"/>
</dbReference>
<dbReference type="PRINTS" id="PR00301">
    <property type="entry name" value="HEATSHOCK70"/>
</dbReference>
<dbReference type="Gene3D" id="2.60.34.10">
    <property type="entry name" value="Substrate Binding Domain Of DNAk, Chain A, domain 1"/>
    <property type="match status" value="1"/>
</dbReference>
<evidence type="ECO:0000256" key="6">
    <source>
        <dbReference type="ARBA" id="ARBA00022824"/>
    </source>
</evidence>
<dbReference type="InterPro" id="IPR042050">
    <property type="entry name" value="BIP_NBD"/>
</dbReference>
<evidence type="ECO:0000256" key="1">
    <source>
        <dbReference type="ARBA" id="ARBA00003955"/>
    </source>
</evidence>
<feature type="chain" id="PRO_5003509530" evidence="10">
    <location>
        <begin position="24"/>
        <end position="655"/>
    </location>
</feature>
<evidence type="ECO:0000256" key="9">
    <source>
        <dbReference type="SAM" id="Coils"/>
    </source>
</evidence>
<dbReference type="PROSITE" id="PS00297">
    <property type="entry name" value="HSP70_1"/>
    <property type="match status" value="1"/>
</dbReference>
<comment type="similarity">
    <text evidence="3 8">Belongs to the heat shock protein 70 family.</text>
</comment>
<dbReference type="SUPFAM" id="SSF100920">
    <property type="entry name" value="Heat shock protein 70kD (HSP70), peptide-binding domain"/>
    <property type="match status" value="1"/>
</dbReference>
<feature type="signal peptide" evidence="10">
    <location>
        <begin position="1"/>
        <end position="23"/>
    </location>
</feature>
<evidence type="ECO:0000256" key="3">
    <source>
        <dbReference type="ARBA" id="ARBA00007381"/>
    </source>
</evidence>
<comment type="function">
    <text evidence="1">Probably plays a role in facilitating the assembly of multimeric protein complexes inside the ER.</text>
</comment>
<comment type="subcellular location">
    <subcellularLocation>
        <location evidence="2">Endoplasmic reticulum lumen</location>
    </subcellularLocation>
</comment>
<dbReference type="Pfam" id="PF00012">
    <property type="entry name" value="HSP70"/>
    <property type="match status" value="1"/>
</dbReference>
<evidence type="ECO:0000256" key="10">
    <source>
        <dbReference type="SAM" id="SignalP"/>
    </source>
</evidence>
<keyword evidence="4 10" id="KW-0732">Signal</keyword>
<feature type="coiled-coil region" evidence="9">
    <location>
        <begin position="529"/>
        <end position="563"/>
    </location>
</feature>
<dbReference type="InterPro" id="IPR029048">
    <property type="entry name" value="HSP70_C_sf"/>
</dbReference>
<keyword evidence="7 8" id="KW-0067">ATP-binding</keyword>
<feature type="coiled-coil region" evidence="9">
    <location>
        <begin position="276"/>
        <end position="306"/>
    </location>
</feature>
<dbReference type="FunFam" id="3.30.420.40:FF:000172">
    <property type="entry name" value="Heat shock 70 kDa protein"/>
    <property type="match status" value="1"/>
</dbReference>
<dbReference type="AlphaFoldDB" id="G8FUE7"/>
<keyword evidence="5 8" id="KW-0547">Nucleotide-binding</keyword>
<dbReference type="PROSITE" id="PS00329">
    <property type="entry name" value="HSP70_2"/>
    <property type="match status" value="1"/>
</dbReference>
<evidence type="ECO:0000256" key="5">
    <source>
        <dbReference type="ARBA" id="ARBA00022741"/>
    </source>
</evidence>
<dbReference type="SUPFAM" id="SSF53067">
    <property type="entry name" value="Actin-like ATPase domain"/>
    <property type="match status" value="2"/>
</dbReference>
<dbReference type="FunFam" id="2.60.34.10:FF:000002">
    <property type="entry name" value="Heat shock 70 kDa"/>
    <property type="match status" value="1"/>
</dbReference>
<evidence type="ECO:0000256" key="8">
    <source>
        <dbReference type="RuleBase" id="RU003322"/>
    </source>
</evidence>
<dbReference type="InterPro" id="IPR018181">
    <property type="entry name" value="Heat_shock_70_CS"/>
</dbReference>
<dbReference type="GO" id="GO:0005524">
    <property type="term" value="F:ATP binding"/>
    <property type="evidence" value="ECO:0007669"/>
    <property type="project" value="UniProtKB-KW"/>
</dbReference>
<dbReference type="InterPro" id="IPR043129">
    <property type="entry name" value="ATPase_NBD"/>
</dbReference>
<dbReference type="Gene3D" id="3.90.640.10">
    <property type="entry name" value="Actin, Chain A, domain 4"/>
    <property type="match status" value="1"/>
</dbReference>
<proteinExistence type="inferred from homology"/>
<keyword evidence="9" id="KW-0175">Coiled coil</keyword>
<organism evidence="11">
    <name type="scientific">Acytostelium subglobosum</name>
    <name type="common">Slime mold</name>
    <dbReference type="NCBI Taxonomy" id="361139"/>
    <lineage>
        <taxon>Eukaryota</taxon>
        <taxon>Amoebozoa</taxon>
        <taxon>Evosea</taxon>
        <taxon>Eumycetozoa</taxon>
        <taxon>Dictyostelia</taxon>
        <taxon>Acytosteliales</taxon>
        <taxon>Acytosteliaceae</taxon>
        <taxon>Acytostelium</taxon>
    </lineage>
</organism>
<keyword evidence="11" id="KW-0346">Stress response</keyword>
<dbReference type="PANTHER" id="PTHR19375">
    <property type="entry name" value="HEAT SHOCK PROTEIN 70KDA"/>
    <property type="match status" value="1"/>
</dbReference>
<dbReference type="NCBIfam" id="NF001413">
    <property type="entry name" value="PRK00290.1"/>
    <property type="match status" value="1"/>
</dbReference>
<evidence type="ECO:0000313" key="11">
    <source>
        <dbReference type="EMBL" id="AER57864.1"/>
    </source>
</evidence>
<dbReference type="SUPFAM" id="SSF100934">
    <property type="entry name" value="Heat shock protein 70kD (HSP70), C-terminal subdomain"/>
    <property type="match status" value="1"/>
</dbReference>
<dbReference type="FunFam" id="1.20.1270.10:FF:000009">
    <property type="entry name" value="DnaK-type molecular chaperone BiP"/>
    <property type="match status" value="1"/>
</dbReference>
<evidence type="ECO:0000256" key="2">
    <source>
        <dbReference type="ARBA" id="ARBA00004319"/>
    </source>
</evidence>
<protein>
    <submittedName>
        <fullName evidence="11">Heat shock 70 family protein</fullName>
    </submittedName>
</protein>
<dbReference type="Gene3D" id="3.30.420.40">
    <property type="match status" value="2"/>
</dbReference>
<dbReference type="GO" id="GO:0140662">
    <property type="term" value="F:ATP-dependent protein folding chaperone"/>
    <property type="evidence" value="ECO:0007669"/>
    <property type="project" value="InterPro"/>
</dbReference>
<accession>G8FUE7</accession>
<dbReference type="Gene3D" id="1.20.1270.10">
    <property type="match status" value="1"/>
</dbReference>
<dbReference type="GO" id="GO:0005788">
    <property type="term" value="C:endoplasmic reticulum lumen"/>
    <property type="evidence" value="ECO:0007669"/>
    <property type="project" value="UniProtKB-SubCell"/>
</dbReference>
<reference evidence="11" key="1">
    <citation type="submission" date="2011-06" db="EMBL/GenBank/DDBJ databases">
        <title>Phenotypic evolution in the social amoebas.</title>
        <authorList>
            <person name="Schaap P."/>
            <person name="Lawal H.M."/>
            <person name="Urushira H."/>
        </authorList>
    </citation>
    <scope>NUCLEOTIDE SEQUENCE</scope>
</reference>
<dbReference type="FunFam" id="3.30.420.40:FF:000020">
    <property type="entry name" value="Chaperone protein HscA homolog"/>
    <property type="match status" value="1"/>
</dbReference>
<dbReference type="InterPro" id="IPR013126">
    <property type="entry name" value="Hsp_70_fam"/>
</dbReference>
<name>G8FUE7_ACYSU</name>
<dbReference type="FunFam" id="3.90.640.10:FF:000153">
    <property type="entry name" value="Endoplasmic reticulum chaperone BiP"/>
    <property type="match status" value="1"/>
</dbReference>
<sequence>MNIKSIFGLVFIALVCTSIIAHAEEEEKVVGDVIGIDLGTTYSCVGIFRNGHVEIIPNDQGNRITPSYVAFTETERLIGEAAKNQATLNPENTIFDIKRLIGRKFSDQEVQRDLKMLPYKVISKSDKPHIVVKVKGEDKTFSPEEISAMILTRMKEIAESHLGRPVKNAVITCPAYFNDAQRQATKDAGAIAGLNVLRVINEPTAAALAYGFSEKGAEKNILVYDLGGGTFDVSILTIDNGVFEVLATNGDTHLGGEDFDQRVMKHFLSVFEKKNKKDASKDKKSLQKLRRAAENAKRALSTTHQAQIEIENFFDGKDLIETLTRAKFEELNMDLFKKTLEPVKKVLEDSGLKKSDIHEIVLVGGSTRIPKVQQLLKDFFNGKEPNRGVHPDEAVANGAAVQGGVFSKQEETRDVVLLDVAPLTLGIETVGGVMTPLINRNSIVPAKKSQVFSTYQDNQDKVLIQVFEGERSMTKDNHLLGKFELSGIPPAPRGVPQIEVKFEVDVNGILHVSAEDKGSGNKESITITNDKDRLTKEDIERLVKEAEEAADEDKAMKERIESRNSLENYVYQIKNTIGDNEKLGSKISGDDKEAIETAIKDALEWIEVNSSASKEEFDEQYKILEKVVQPIFSKLYQEAGPSGADGESFQNHDEL</sequence>
<dbReference type="CDD" id="cd10241">
    <property type="entry name" value="ASKHA_NBD_HSP70_BiP"/>
    <property type="match status" value="1"/>
</dbReference>
<dbReference type="PROSITE" id="PS01036">
    <property type="entry name" value="HSP70_3"/>
    <property type="match status" value="1"/>
</dbReference>
<dbReference type="EMBL" id="JN048905">
    <property type="protein sequence ID" value="AER57864.1"/>
    <property type="molecule type" value="Genomic_DNA"/>
</dbReference>
<evidence type="ECO:0000256" key="4">
    <source>
        <dbReference type="ARBA" id="ARBA00022729"/>
    </source>
</evidence>
<dbReference type="FunFam" id="3.30.420.40:FF:000026">
    <property type="entry name" value="Heat shock protein 70"/>
    <property type="match status" value="1"/>
</dbReference>
<keyword evidence="6" id="KW-0256">Endoplasmic reticulum</keyword>